<keyword evidence="2" id="KW-1185">Reference proteome</keyword>
<dbReference type="STRING" id="910964.GEAM_4337"/>
<accession>A0A085G0G6</accession>
<organism evidence="1 2">
    <name type="scientific">Ewingella americana (strain ATCC 33852 / DSM 4580 / CCUG 14506 / JCM 5911 / LMG 7869 / NCTC 12157 / CDC 1468-78)</name>
    <dbReference type="NCBI Taxonomy" id="910964"/>
    <lineage>
        <taxon>Bacteria</taxon>
        <taxon>Pseudomonadati</taxon>
        <taxon>Pseudomonadota</taxon>
        <taxon>Gammaproteobacteria</taxon>
        <taxon>Enterobacterales</taxon>
        <taxon>Yersiniaceae</taxon>
        <taxon>Ewingella</taxon>
    </lineage>
</organism>
<comment type="caution">
    <text evidence="1">The sequence shown here is derived from an EMBL/GenBank/DDBJ whole genome shotgun (WGS) entry which is preliminary data.</text>
</comment>
<proteinExistence type="predicted"/>
<dbReference type="AlphaFoldDB" id="A0A085G0G6"/>
<dbReference type="InterPro" id="IPR037234">
    <property type="entry name" value="ImmE5_sf"/>
</dbReference>
<dbReference type="eggNOG" id="ENOG503332G">
    <property type="taxonomic scope" value="Bacteria"/>
</dbReference>
<reference evidence="1 2" key="1">
    <citation type="submission" date="2014-05" db="EMBL/GenBank/DDBJ databases">
        <title>ATOL: Assembling a taxonomically balanced genome-scale reconstruction of the evolutionary history of the Enterobacteriaceae.</title>
        <authorList>
            <person name="Plunkett G.III."/>
            <person name="Neeno-Eckwall E.C."/>
            <person name="Glasner J.D."/>
            <person name="Perna N.T."/>
        </authorList>
    </citation>
    <scope>NUCLEOTIDE SEQUENCE [LARGE SCALE GENOMIC DNA]</scope>
    <source>
        <strain evidence="1 2">ATCC 33852</strain>
    </source>
</reference>
<evidence type="ECO:0000313" key="1">
    <source>
        <dbReference type="EMBL" id="KFC77211.1"/>
    </source>
</evidence>
<dbReference type="EMBL" id="JMPJ01000076">
    <property type="protein sequence ID" value="KFC77211.1"/>
    <property type="molecule type" value="Genomic_DNA"/>
</dbReference>
<gene>
    <name evidence="1" type="ORF">GEAM_4337</name>
</gene>
<dbReference type="GeneID" id="78382272"/>
<name>A0A085G0G6_EWIA3</name>
<dbReference type="Pfam" id="PF11480">
    <property type="entry name" value="ImmE5"/>
    <property type="match status" value="1"/>
</dbReference>
<dbReference type="Gene3D" id="3.30.190.30">
    <property type="match status" value="1"/>
</dbReference>
<dbReference type="GO" id="GO:0030153">
    <property type="term" value="P:bacteriocin immunity"/>
    <property type="evidence" value="ECO:0007669"/>
    <property type="project" value="InterPro"/>
</dbReference>
<dbReference type="Proteomes" id="UP000028640">
    <property type="component" value="Unassembled WGS sequence"/>
</dbReference>
<dbReference type="SUPFAM" id="SSF143469">
    <property type="entry name" value="ImmE5-like"/>
    <property type="match status" value="1"/>
</dbReference>
<evidence type="ECO:0008006" key="3">
    <source>
        <dbReference type="Google" id="ProtNLM"/>
    </source>
</evidence>
<sequence>MTGKLFRQDTLYHEGAKFFELKGDSCMALSPHAAREVCEEATLKGFFVGTVEGGHWHNPGFQPDSNTRWDSLRYYQADADLKTNNDRAIENINDDVSEGYTAFVITLIKSL</sequence>
<dbReference type="InterPro" id="IPR020127">
    <property type="entry name" value="Colicin-E5_imm"/>
</dbReference>
<dbReference type="RefSeq" id="WP_244956653.1">
    <property type="nucleotide sequence ID" value="NZ_JMPJ01000076.1"/>
</dbReference>
<evidence type="ECO:0000313" key="2">
    <source>
        <dbReference type="Proteomes" id="UP000028640"/>
    </source>
</evidence>
<protein>
    <recommendedName>
        <fullName evidence="3">Colicin immunity protein</fullName>
    </recommendedName>
</protein>